<dbReference type="HOGENOM" id="CLU_3204253_0_0_6"/>
<gene>
    <name evidence="1" type="ORF">PTD2_15357</name>
</gene>
<dbReference type="STRING" id="87626.PTD2_15357"/>
<protein>
    <submittedName>
        <fullName evidence="1">Uncharacterized protein</fullName>
    </submittedName>
</protein>
<evidence type="ECO:0000313" key="1">
    <source>
        <dbReference type="EMBL" id="EAR27429.1"/>
    </source>
</evidence>
<name>A4CCY6_9GAMM</name>
<reference evidence="1 2" key="1">
    <citation type="submission" date="2006-02" db="EMBL/GenBank/DDBJ databases">
        <authorList>
            <person name="Moran M.A."/>
            <person name="Kjelleberg S."/>
            <person name="Egan S."/>
            <person name="Saunders N."/>
            <person name="Thomas T."/>
            <person name="Ferriera S."/>
            <person name="Johnson J."/>
            <person name="Kravitz S."/>
            <person name="Halpern A."/>
            <person name="Remington K."/>
            <person name="Beeson K."/>
            <person name="Tran B."/>
            <person name="Rogers Y.-H."/>
            <person name="Friedman R."/>
            <person name="Venter J.C."/>
        </authorList>
    </citation>
    <scope>NUCLEOTIDE SEQUENCE [LARGE SCALE GENOMIC DNA]</scope>
    <source>
        <strain evidence="1 2">D2</strain>
    </source>
</reference>
<accession>A4CCY6</accession>
<dbReference type="EMBL" id="AAOH01000006">
    <property type="protein sequence ID" value="EAR27429.1"/>
    <property type="molecule type" value="Genomic_DNA"/>
</dbReference>
<comment type="caution">
    <text evidence="1">The sequence shown here is derived from an EMBL/GenBank/DDBJ whole genome shotgun (WGS) entry which is preliminary data.</text>
</comment>
<proteinExistence type="predicted"/>
<keyword evidence="2" id="KW-1185">Reference proteome</keyword>
<dbReference type="AlphaFoldDB" id="A4CCY6"/>
<evidence type="ECO:0000313" key="2">
    <source>
        <dbReference type="Proteomes" id="UP000006201"/>
    </source>
</evidence>
<organism evidence="1 2">
    <name type="scientific">Pseudoalteromonas tunicata D2</name>
    <dbReference type="NCBI Taxonomy" id="87626"/>
    <lineage>
        <taxon>Bacteria</taxon>
        <taxon>Pseudomonadati</taxon>
        <taxon>Pseudomonadota</taxon>
        <taxon>Gammaproteobacteria</taxon>
        <taxon>Alteromonadales</taxon>
        <taxon>Pseudoalteromonadaceae</taxon>
        <taxon>Pseudoalteromonas</taxon>
    </lineage>
</organism>
<dbReference type="Proteomes" id="UP000006201">
    <property type="component" value="Unassembled WGS sequence"/>
</dbReference>
<sequence>MLNQFNVLIKKSHFLLKSMINAANIRLTWPCFSGKSTNKQVGKTA</sequence>